<evidence type="ECO:0000313" key="3">
    <source>
        <dbReference type="Proteomes" id="UP000186955"/>
    </source>
</evidence>
<gene>
    <name evidence="2" type="ORF">PENSUB_11267</name>
</gene>
<comment type="caution">
    <text evidence="2">The sequence shown here is derived from an EMBL/GenBank/DDBJ whole genome shotgun (WGS) entry which is preliminary data.</text>
</comment>
<dbReference type="Gene3D" id="3.30.2140.20">
    <property type="match status" value="1"/>
</dbReference>
<keyword evidence="3" id="KW-1185">Reference proteome</keyword>
<dbReference type="STRING" id="1316194.A0A1Q5T4N7"/>
<reference evidence="2 3" key="1">
    <citation type="submission" date="2016-10" db="EMBL/GenBank/DDBJ databases">
        <title>Genome sequence of the ascomycete fungus Penicillium subrubescens.</title>
        <authorList>
            <person name="De Vries R.P."/>
            <person name="Peng M."/>
            <person name="Dilokpimol A."/>
            <person name="Hilden K."/>
            <person name="Makela M.R."/>
            <person name="Grigoriev I."/>
            <person name="Riley R."/>
            <person name="Granchi Z."/>
        </authorList>
    </citation>
    <scope>NUCLEOTIDE SEQUENCE [LARGE SCALE GENOMIC DNA]</scope>
    <source>
        <strain evidence="2 3">CBS 132785</strain>
    </source>
</reference>
<dbReference type="GO" id="GO:0016407">
    <property type="term" value="F:acetyltransferase activity"/>
    <property type="evidence" value="ECO:0007669"/>
    <property type="project" value="InterPro"/>
</dbReference>
<evidence type="ECO:0000313" key="2">
    <source>
        <dbReference type="EMBL" id="OKO95188.1"/>
    </source>
</evidence>
<dbReference type="Proteomes" id="UP000186955">
    <property type="component" value="Unassembled WGS sequence"/>
</dbReference>
<dbReference type="AlphaFoldDB" id="A0A1Q5T4N7"/>
<dbReference type="Pfam" id="PF00797">
    <property type="entry name" value="Acetyltransf_2"/>
    <property type="match status" value="1"/>
</dbReference>
<dbReference type="EMBL" id="MNBE01000706">
    <property type="protein sequence ID" value="OKO95188.1"/>
    <property type="molecule type" value="Genomic_DNA"/>
</dbReference>
<sequence length="284" mass="31326">MSELGDDSADKVESTAKGRICWKEQDVFKRLVTEKKGYGTVCFGHGFFFRGILRALGYRAIATATRNNAIWNTSLGTPALTPIGHTILLATVPGHKIPFLVDVGFGGIHNLSLLSKPVPLIAGAITGSFTPPEEYRLIPGDNTESSLEPNPCAPCGWWLHARHSTTAPWRTISYFTLEEYTDKDFEYFVYSMVTMPNGPGHTKLFCIKVVKGPSGILERYAVAGKFATKQVGCGEKVVIETFKSEHERIDAIRRLCGIQLDVADALKHMAKRKIALPIQESSRL</sequence>
<protein>
    <submittedName>
        <fullName evidence="2">Uncharacterized protein</fullName>
    </submittedName>
</protein>
<evidence type="ECO:0000256" key="1">
    <source>
        <dbReference type="ARBA" id="ARBA00006547"/>
    </source>
</evidence>
<comment type="similarity">
    <text evidence="1">Belongs to the arylamine N-acetyltransferase family.</text>
</comment>
<dbReference type="InterPro" id="IPR053710">
    <property type="entry name" value="Arylamine_NAT_domain_sf"/>
</dbReference>
<accession>A0A1Q5T4N7</accession>
<organism evidence="2 3">
    <name type="scientific">Penicillium subrubescens</name>
    <dbReference type="NCBI Taxonomy" id="1316194"/>
    <lineage>
        <taxon>Eukaryota</taxon>
        <taxon>Fungi</taxon>
        <taxon>Dikarya</taxon>
        <taxon>Ascomycota</taxon>
        <taxon>Pezizomycotina</taxon>
        <taxon>Eurotiomycetes</taxon>
        <taxon>Eurotiomycetidae</taxon>
        <taxon>Eurotiales</taxon>
        <taxon>Aspergillaceae</taxon>
        <taxon>Penicillium</taxon>
    </lineage>
</organism>
<name>A0A1Q5T4N7_9EURO</name>
<dbReference type="PANTHER" id="PTHR11786:SF0">
    <property type="entry name" value="ARYLAMINE N-ACETYLTRANSFERASE 4-RELATED"/>
    <property type="match status" value="1"/>
</dbReference>
<dbReference type="SUPFAM" id="SSF54001">
    <property type="entry name" value="Cysteine proteinases"/>
    <property type="match status" value="1"/>
</dbReference>
<dbReference type="InterPro" id="IPR038765">
    <property type="entry name" value="Papain-like_cys_pep_sf"/>
</dbReference>
<dbReference type="PANTHER" id="PTHR11786">
    <property type="entry name" value="N-HYDROXYARYLAMINE O-ACETYLTRANSFERASE"/>
    <property type="match status" value="1"/>
</dbReference>
<dbReference type="InterPro" id="IPR001447">
    <property type="entry name" value="Arylamine_N-AcTrfase"/>
</dbReference>
<proteinExistence type="inferred from homology"/>